<evidence type="ECO:0000313" key="2">
    <source>
        <dbReference type="EnsemblPlants" id="OB02G14310.1"/>
    </source>
</evidence>
<dbReference type="HOGENOM" id="CLU_2835230_0_0_1"/>
<evidence type="ECO:0000313" key="3">
    <source>
        <dbReference type="Proteomes" id="UP000006038"/>
    </source>
</evidence>
<organism evidence="2">
    <name type="scientific">Oryza brachyantha</name>
    <name type="common">malo sina</name>
    <dbReference type="NCBI Taxonomy" id="4533"/>
    <lineage>
        <taxon>Eukaryota</taxon>
        <taxon>Viridiplantae</taxon>
        <taxon>Streptophyta</taxon>
        <taxon>Embryophyta</taxon>
        <taxon>Tracheophyta</taxon>
        <taxon>Spermatophyta</taxon>
        <taxon>Magnoliopsida</taxon>
        <taxon>Liliopsida</taxon>
        <taxon>Poales</taxon>
        <taxon>Poaceae</taxon>
        <taxon>BOP clade</taxon>
        <taxon>Oryzoideae</taxon>
        <taxon>Oryzeae</taxon>
        <taxon>Oryzinae</taxon>
        <taxon>Oryza</taxon>
    </lineage>
</organism>
<dbReference type="AlphaFoldDB" id="J3L9W4"/>
<name>J3L9W4_ORYBR</name>
<keyword evidence="3" id="KW-1185">Reference proteome</keyword>
<reference evidence="2" key="1">
    <citation type="submission" date="2013-04" db="UniProtKB">
        <authorList>
            <consortium name="EnsemblPlants"/>
        </authorList>
    </citation>
    <scope>IDENTIFICATION</scope>
</reference>
<protein>
    <submittedName>
        <fullName evidence="2">Uncharacterized protein</fullName>
    </submittedName>
</protein>
<feature type="compositionally biased region" description="Low complexity" evidence="1">
    <location>
        <begin position="8"/>
        <end position="21"/>
    </location>
</feature>
<dbReference type="Gramene" id="OB02G14310.1">
    <property type="protein sequence ID" value="OB02G14310.1"/>
    <property type="gene ID" value="OB02G14310"/>
</dbReference>
<proteinExistence type="predicted"/>
<dbReference type="Proteomes" id="UP000006038">
    <property type="component" value="Unassembled WGS sequence"/>
</dbReference>
<evidence type="ECO:0000256" key="1">
    <source>
        <dbReference type="SAM" id="MobiDB-lite"/>
    </source>
</evidence>
<dbReference type="EnsemblPlants" id="OB02G14310.1">
    <property type="protein sequence ID" value="OB02G14310.1"/>
    <property type="gene ID" value="OB02G14310"/>
</dbReference>
<feature type="region of interest" description="Disordered" evidence="1">
    <location>
        <begin position="1"/>
        <end position="40"/>
    </location>
</feature>
<accession>J3L9W4</accession>
<sequence length="66" mass="6913">MESEPAQLHGNNGSNLNLHGDLVARHPASTGDRGSAANTTRLVGDVGRRVEAKLGAEHVNLTSARQ</sequence>